<dbReference type="Pfam" id="PF00990">
    <property type="entry name" value="GGDEF"/>
    <property type="match status" value="1"/>
</dbReference>
<dbReference type="InterPro" id="IPR050469">
    <property type="entry name" value="Diguanylate_Cyclase"/>
</dbReference>
<evidence type="ECO:0000313" key="4">
    <source>
        <dbReference type="EMBL" id="ACO03748.1"/>
    </source>
</evidence>
<gene>
    <name evidence="4" type="ordered locus">PERMA_1126</name>
</gene>
<reference evidence="4 5" key="1">
    <citation type="journal article" date="2009" name="J. Bacteriol.">
        <title>Complete and draft genome sequences of six members of the Aquificales.</title>
        <authorList>
            <person name="Reysenbach A.L."/>
            <person name="Hamamura N."/>
            <person name="Podar M."/>
            <person name="Griffiths E."/>
            <person name="Ferreira S."/>
            <person name="Hochstein R."/>
            <person name="Heidelberg J."/>
            <person name="Johnson J."/>
            <person name="Mead D."/>
            <person name="Pohorille A."/>
            <person name="Sarmiento M."/>
            <person name="Schweighofer K."/>
            <person name="Seshadri R."/>
            <person name="Voytek M.A."/>
        </authorList>
    </citation>
    <scope>NUCLEOTIDE SEQUENCE [LARGE SCALE GENOMIC DNA]</scope>
    <source>
        <strain evidence="5">DSM 14350 / EX-H1</strain>
    </source>
</reference>
<dbReference type="SUPFAM" id="SSF55073">
    <property type="entry name" value="Nucleotide cyclase"/>
    <property type="match status" value="1"/>
</dbReference>
<evidence type="ECO:0000256" key="2">
    <source>
        <dbReference type="ARBA" id="ARBA00034247"/>
    </source>
</evidence>
<dbReference type="PANTHER" id="PTHR45138:SF9">
    <property type="entry name" value="DIGUANYLATE CYCLASE DGCM-RELATED"/>
    <property type="match status" value="1"/>
</dbReference>
<dbReference type="EMBL" id="CP001230">
    <property type="protein sequence ID" value="ACO03748.1"/>
    <property type="molecule type" value="Genomic_DNA"/>
</dbReference>
<dbReference type="EC" id="2.7.7.65" evidence="1"/>
<dbReference type="Proteomes" id="UP000001366">
    <property type="component" value="Chromosome"/>
</dbReference>
<dbReference type="RefSeq" id="WP_012675987.1">
    <property type="nucleotide sequence ID" value="NC_012440.1"/>
</dbReference>
<dbReference type="InterPro" id="IPR000160">
    <property type="entry name" value="GGDEF_dom"/>
</dbReference>
<dbReference type="eggNOG" id="COG3706">
    <property type="taxonomic scope" value="Bacteria"/>
</dbReference>
<dbReference type="Gene3D" id="3.30.70.270">
    <property type="match status" value="1"/>
</dbReference>
<dbReference type="PaxDb" id="123214-PERMA_1126"/>
<evidence type="ECO:0000259" key="3">
    <source>
        <dbReference type="PROSITE" id="PS50887"/>
    </source>
</evidence>
<dbReference type="OrthoDB" id="9813903at2"/>
<keyword evidence="5" id="KW-1185">Reference proteome</keyword>
<dbReference type="PROSITE" id="PS50887">
    <property type="entry name" value="GGDEF"/>
    <property type="match status" value="1"/>
</dbReference>
<dbReference type="HOGENOM" id="CLU_000445_11_34_0"/>
<dbReference type="GO" id="GO:0052621">
    <property type="term" value="F:diguanylate cyclase activity"/>
    <property type="evidence" value="ECO:0007669"/>
    <property type="project" value="UniProtKB-EC"/>
</dbReference>
<dbReference type="CDD" id="cd01949">
    <property type="entry name" value="GGDEF"/>
    <property type="match status" value="1"/>
</dbReference>
<feature type="domain" description="GGDEF" evidence="3">
    <location>
        <begin position="299"/>
        <end position="430"/>
    </location>
</feature>
<dbReference type="GO" id="GO:0043709">
    <property type="term" value="P:cell adhesion involved in single-species biofilm formation"/>
    <property type="evidence" value="ECO:0007669"/>
    <property type="project" value="TreeGrafter"/>
</dbReference>
<dbReference type="FunFam" id="3.30.70.270:FF:000001">
    <property type="entry name" value="Diguanylate cyclase domain protein"/>
    <property type="match status" value="1"/>
</dbReference>
<dbReference type="InterPro" id="IPR043128">
    <property type="entry name" value="Rev_trsase/Diguanyl_cyclase"/>
</dbReference>
<dbReference type="AlphaFoldDB" id="C0QQG6"/>
<dbReference type="KEGG" id="pmx:PERMA_1126"/>
<accession>C0QQG6</accession>
<sequence length="430" mass="50050">MGENLEIKLAKSIFTEGFDYLCSIILRNPYQQKYFDRSDVEKLKKIHMEAFLSGIEGDLNNVKRKGFILGKIHFSMSIPFSATLTNLEKMEYVLSGFIKTRFMELNFNPEDALKKIDGIYHILRNSVAYGYLFSFLQIDKVVIREKLRTVKYSEEELRFYVKEHLVWLNKIIEDIKKLRKESSVELDVNKCKFSRLLEDETVLNISKKKFNILKDIHEKIHKTAIDIYYSIEERNFINLLFDYINLQKLSAQFLSLLTVKIAVRSVEDANVDPLTGVLNRRPMEFILNNQYQISKISNRPVSIALLDIDDFKKINDSYGHLVGDCVIKQVSSILQKSLRKSDLIFRFGGEEFLIFMPFTEKRDAFKVMEKLRKKIEEKDIICGKNTIKVTVSVGVEGATLHPNETVNDIIERADKKMLRAKRTGKNKVVI</sequence>
<dbReference type="PANTHER" id="PTHR45138">
    <property type="entry name" value="REGULATORY COMPONENTS OF SENSORY TRANSDUCTION SYSTEM"/>
    <property type="match status" value="1"/>
</dbReference>
<evidence type="ECO:0000313" key="5">
    <source>
        <dbReference type="Proteomes" id="UP000001366"/>
    </source>
</evidence>
<dbReference type="GO" id="GO:1902201">
    <property type="term" value="P:negative regulation of bacterial-type flagellum-dependent cell motility"/>
    <property type="evidence" value="ECO:0007669"/>
    <property type="project" value="TreeGrafter"/>
</dbReference>
<protein>
    <recommendedName>
        <fullName evidence="1">diguanylate cyclase</fullName>
        <ecNumber evidence="1">2.7.7.65</ecNumber>
    </recommendedName>
</protein>
<evidence type="ECO:0000256" key="1">
    <source>
        <dbReference type="ARBA" id="ARBA00012528"/>
    </source>
</evidence>
<dbReference type="Gene3D" id="1.20.120.30">
    <property type="entry name" value="Aspartate receptor, ligand-binding domain"/>
    <property type="match status" value="1"/>
</dbReference>
<dbReference type="STRING" id="123214.PERMA_1126"/>
<proteinExistence type="predicted"/>
<organism evidence="4 5">
    <name type="scientific">Persephonella marina (strain DSM 14350 / EX-H1)</name>
    <dbReference type="NCBI Taxonomy" id="123214"/>
    <lineage>
        <taxon>Bacteria</taxon>
        <taxon>Pseudomonadati</taxon>
        <taxon>Aquificota</taxon>
        <taxon>Aquificia</taxon>
        <taxon>Aquificales</taxon>
        <taxon>Hydrogenothermaceae</taxon>
        <taxon>Persephonella</taxon>
    </lineage>
</organism>
<comment type="catalytic activity">
    <reaction evidence="2">
        <text>2 GTP = 3',3'-c-di-GMP + 2 diphosphate</text>
        <dbReference type="Rhea" id="RHEA:24898"/>
        <dbReference type="ChEBI" id="CHEBI:33019"/>
        <dbReference type="ChEBI" id="CHEBI:37565"/>
        <dbReference type="ChEBI" id="CHEBI:58805"/>
        <dbReference type="EC" id="2.7.7.65"/>
    </reaction>
</comment>
<name>C0QQG6_PERMH</name>
<dbReference type="NCBIfam" id="TIGR00254">
    <property type="entry name" value="GGDEF"/>
    <property type="match status" value="1"/>
</dbReference>
<dbReference type="SMART" id="SM00267">
    <property type="entry name" value="GGDEF"/>
    <property type="match status" value="1"/>
</dbReference>
<dbReference type="GO" id="GO:0005886">
    <property type="term" value="C:plasma membrane"/>
    <property type="evidence" value="ECO:0007669"/>
    <property type="project" value="TreeGrafter"/>
</dbReference>
<dbReference type="InterPro" id="IPR029787">
    <property type="entry name" value="Nucleotide_cyclase"/>
</dbReference>